<dbReference type="OrthoDB" id="347435at2759"/>
<dbReference type="InterPro" id="IPR027417">
    <property type="entry name" value="P-loop_NTPase"/>
</dbReference>
<protein>
    <submittedName>
        <fullName evidence="1">P-loop containing nucleoside triphosphate hydrolase protein</fullName>
    </submittedName>
</protein>
<dbReference type="EMBL" id="ML178814">
    <property type="protein sequence ID" value="TFL07140.1"/>
    <property type="molecule type" value="Genomic_DNA"/>
</dbReference>
<keyword evidence="2" id="KW-1185">Reference proteome</keyword>
<dbReference type="AlphaFoldDB" id="A0A5C3R1X5"/>
<accession>A0A5C3R1X5</accession>
<dbReference type="Gene3D" id="3.40.50.300">
    <property type="entry name" value="P-loop containing nucleotide triphosphate hydrolases"/>
    <property type="match status" value="1"/>
</dbReference>
<evidence type="ECO:0000313" key="1">
    <source>
        <dbReference type="EMBL" id="TFL07140.1"/>
    </source>
</evidence>
<dbReference type="PANTHER" id="PTHR10285">
    <property type="entry name" value="URIDINE KINASE"/>
    <property type="match status" value="1"/>
</dbReference>
<organism evidence="1 2">
    <name type="scientific">Pterulicium gracile</name>
    <dbReference type="NCBI Taxonomy" id="1884261"/>
    <lineage>
        <taxon>Eukaryota</taxon>
        <taxon>Fungi</taxon>
        <taxon>Dikarya</taxon>
        <taxon>Basidiomycota</taxon>
        <taxon>Agaricomycotina</taxon>
        <taxon>Agaricomycetes</taxon>
        <taxon>Agaricomycetidae</taxon>
        <taxon>Agaricales</taxon>
        <taxon>Pleurotineae</taxon>
        <taxon>Pterulaceae</taxon>
        <taxon>Pterulicium</taxon>
    </lineage>
</organism>
<evidence type="ECO:0000313" key="2">
    <source>
        <dbReference type="Proteomes" id="UP000305067"/>
    </source>
</evidence>
<sequence length="220" mass="24607">MAFYNKLGVVSDHIISHVSNLRPSIAQTPPLMVGIQGPQGSGKTYITKQLETILTSPPHNLRVAVLSIDDLYLPYTGLRALFDLDNPLLKGRGLPGTHDVELATRILDSLHRINGENASSVEIPFFDKSLNEGFGDRAASSSTIKGPIDVVILEGWFVGFYPLAGETRLQDKWAREWATEVDRLELGYQNIQFQHIVHVNEKLKGYVELWDKLSVFVQVR</sequence>
<gene>
    <name evidence="1" type="ORF">BDV98DRAFT_557329</name>
</gene>
<name>A0A5C3R1X5_9AGAR</name>
<dbReference type="SUPFAM" id="SSF52540">
    <property type="entry name" value="P-loop containing nucleoside triphosphate hydrolases"/>
    <property type="match status" value="1"/>
</dbReference>
<reference evidence="1 2" key="1">
    <citation type="journal article" date="2019" name="Nat. Ecol. Evol.">
        <title>Megaphylogeny resolves global patterns of mushroom evolution.</title>
        <authorList>
            <person name="Varga T."/>
            <person name="Krizsan K."/>
            <person name="Foldi C."/>
            <person name="Dima B."/>
            <person name="Sanchez-Garcia M."/>
            <person name="Sanchez-Ramirez S."/>
            <person name="Szollosi G.J."/>
            <person name="Szarkandi J.G."/>
            <person name="Papp V."/>
            <person name="Albert L."/>
            <person name="Andreopoulos W."/>
            <person name="Angelini C."/>
            <person name="Antonin V."/>
            <person name="Barry K.W."/>
            <person name="Bougher N.L."/>
            <person name="Buchanan P."/>
            <person name="Buyck B."/>
            <person name="Bense V."/>
            <person name="Catcheside P."/>
            <person name="Chovatia M."/>
            <person name="Cooper J."/>
            <person name="Damon W."/>
            <person name="Desjardin D."/>
            <person name="Finy P."/>
            <person name="Geml J."/>
            <person name="Haridas S."/>
            <person name="Hughes K."/>
            <person name="Justo A."/>
            <person name="Karasinski D."/>
            <person name="Kautmanova I."/>
            <person name="Kiss B."/>
            <person name="Kocsube S."/>
            <person name="Kotiranta H."/>
            <person name="LaButti K.M."/>
            <person name="Lechner B.E."/>
            <person name="Liimatainen K."/>
            <person name="Lipzen A."/>
            <person name="Lukacs Z."/>
            <person name="Mihaltcheva S."/>
            <person name="Morgado L.N."/>
            <person name="Niskanen T."/>
            <person name="Noordeloos M.E."/>
            <person name="Ohm R.A."/>
            <person name="Ortiz-Santana B."/>
            <person name="Ovrebo C."/>
            <person name="Racz N."/>
            <person name="Riley R."/>
            <person name="Savchenko A."/>
            <person name="Shiryaev A."/>
            <person name="Soop K."/>
            <person name="Spirin V."/>
            <person name="Szebenyi C."/>
            <person name="Tomsovsky M."/>
            <person name="Tulloss R.E."/>
            <person name="Uehling J."/>
            <person name="Grigoriev I.V."/>
            <person name="Vagvolgyi C."/>
            <person name="Papp T."/>
            <person name="Martin F.M."/>
            <person name="Miettinen O."/>
            <person name="Hibbett D.S."/>
            <person name="Nagy L.G."/>
        </authorList>
    </citation>
    <scope>NUCLEOTIDE SEQUENCE [LARGE SCALE GENOMIC DNA]</scope>
    <source>
        <strain evidence="1 2">CBS 309.79</strain>
    </source>
</reference>
<dbReference type="GO" id="GO:0016787">
    <property type="term" value="F:hydrolase activity"/>
    <property type="evidence" value="ECO:0007669"/>
    <property type="project" value="UniProtKB-KW"/>
</dbReference>
<dbReference type="Proteomes" id="UP000305067">
    <property type="component" value="Unassembled WGS sequence"/>
</dbReference>
<keyword evidence="1" id="KW-0378">Hydrolase</keyword>
<proteinExistence type="predicted"/>
<dbReference type="STRING" id="1884261.A0A5C3R1X5"/>